<accession>A0A0S7C1P5</accession>
<evidence type="ECO:0000256" key="1">
    <source>
        <dbReference type="ARBA" id="ARBA00009275"/>
    </source>
</evidence>
<keyword evidence="6" id="KW-1185">Reference proteome</keyword>
<dbReference type="InterPro" id="IPR001130">
    <property type="entry name" value="TatD-like"/>
</dbReference>
<feature type="binding site" evidence="4">
    <location>
        <position position="155"/>
    </location>
    <ligand>
        <name>a divalent metal cation</name>
        <dbReference type="ChEBI" id="CHEBI:60240"/>
        <label>2</label>
    </ligand>
</feature>
<dbReference type="RefSeq" id="WP_062042094.1">
    <property type="nucleotide sequence ID" value="NZ_DF968182.1"/>
</dbReference>
<dbReference type="GO" id="GO:0046872">
    <property type="term" value="F:metal ion binding"/>
    <property type="evidence" value="ECO:0007669"/>
    <property type="project" value="UniProtKB-KW"/>
</dbReference>
<dbReference type="SUPFAM" id="SSF51556">
    <property type="entry name" value="Metallo-dependent hydrolases"/>
    <property type="match status" value="1"/>
</dbReference>
<dbReference type="STRING" id="1678841.TBC1_112174"/>
<dbReference type="InterPro" id="IPR032466">
    <property type="entry name" value="Metal_Hydrolase"/>
</dbReference>
<sequence length="256" mass="29254">MIFTDTHTHLYLEEFDQDRREVIEKASGAGVKYMMLPNIDSTSISTMLALADEFPGNCFPMMGLHPTSVKENFREELAIVEKQLQGRKFYGIGECGIDLYWDKTFAKEQEFVFRHHIELALSFNLPLIVHIRESFNEVIRILKDVNQPELRGIFHCFSGSPEQAKQATGLGFSLGLGGVITFKNNRMQETLKHVDMKHLVLETDAPFLAPMPYRGKRNDPSYIPIIAEKVAEIKGISPEEVARNTTENARKLFRFD</sequence>
<dbReference type="GO" id="GO:0016788">
    <property type="term" value="F:hydrolase activity, acting on ester bonds"/>
    <property type="evidence" value="ECO:0007669"/>
    <property type="project" value="InterPro"/>
</dbReference>
<feature type="binding site" evidence="4">
    <location>
        <position position="9"/>
    </location>
    <ligand>
        <name>a divalent metal cation</name>
        <dbReference type="ChEBI" id="CHEBI:60240"/>
        <label>1</label>
    </ligand>
</feature>
<organism evidence="5">
    <name type="scientific">Lentimicrobium saccharophilum</name>
    <dbReference type="NCBI Taxonomy" id="1678841"/>
    <lineage>
        <taxon>Bacteria</taxon>
        <taxon>Pseudomonadati</taxon>
        <taxon>Bacteroidota</taxon>
        <taxon>Bacteroidia</taxon>
        <taxon>Bacteroidales</taxon>
        <taxon>Lentimicrobiaceae</taxon>
        <taxon>Lentimicrobium</taxon>
    </lineage>
</organism>
<keyword evidence="2 4" id="KW-0479">Metal-binding</keyword>
<dbReference type="Proteomes" id="UP000053091">
    <property type="component" value="Unassembled WGS sequence"/>
</dbReference>
<gene>
    <name evidence="5" type="ORF">TBC1_112174</name>
</gene>
<evidence type="ECO:0000256" key="3">
    <source>
        <dbReference type="ARBA" id="ARBA00022801"/>
    </source>
</evidence>
<feature type="binding site" evidence="4">
    <location>
        <position position="94"/>
    </location>
    <ligand>
        <name>a divalent metal cation</name>
        <dbReference type="ChEBI" id="CHEBI:60240"/>
        <label>1</label>
    </ligand>
</feature>
<keyword evidence="3 5" id="KW-0378">Hydrolase</keyword>
<dbReference type="GO" id="GO:0005829">
    <property type="term" value="C:cytosol"/>
    <property type="evidence" value="ECO:0007669"/>
    <property type="project" value="TreeGrafter"/>
</dbReference>
<feature type="binding site" evidence="4">
    <location>
        <position position="130"/>
    </location>
    <ligand>
        <name>a divalent metal cation</name>
        <dbReference type="ChEBI" id="CHEBI:60240"/>
        <label>2</label>
    </ligand>
</feature>
<dbReference type="InterPro" id="IPR015991">
    <property type="entry name" value="TatD/YcfH-like"/>
</dbReference>
<dbReference type="PANTHER" id="PTHR46124:SF4">
    <property type="entry name" value="HYDROLASE TATD"/>
    <property type="match status" value="1"/>
</dbReference>
<name>A0A0S7C1P5_9BACT</name>
<feature type="binding site" evidence="4">
    <location>
        <position position="7"/>
    </location>
    <ligand>
        <name>a divalent metal cation</name>
        <dbReference type="ChEBI" id="CHEBI:60240"/>
        <label>1</label>
    </ligand>
</feature>
<feature type="binding site" evidence="4">
    <location>
        <position position="204"/>
    </location>
    <ligand>
        <name>a divalent metal cation</name>
        <dbReference type="ChEBI" id="CHEBI:60240"/>
        <label>1</label>
    </ligand>
</feature>
<proteinExistence type="inferred from homology"/>
<dbReference type="PATRIC" id="fig|1678841.3.peg.2435"/>
<dbReference type="CDD" id="cd01310">
    <property type="entry name" value="TatD_DNAse"/>
    <property type="match status" value="1"/>
</dbReference>
<protein>
    <submittedName>
        <fullName evidence="5">Hydrolase, TatD family</fullName>
    </submittedName>
</protein>
<dbReference type="PIRSF" id="PIRSF005902">
    <property type="entry name" value="DNase_TatD"/>
    <property type="match status" value="1"/>
</dbReference>
<dbReference type="NCBIfam" id="TIGR00010">
    <property type="entry name" value="YchF/TatD family DNA exonuclease"/>
    <property type="match status" value="1"/>
</dbReference>
<dbReference type="InterPro" id="IPR018228">
    <property type="entry name" value="DNase_TatD-rel_CS"/>
</dbReference>
<comment type="similarity">
    <text evidence="1">Belongs to the metallo-dependent hydrolases superfamily. TatD-type hydrolase family.</text>
</comment>
<dbReference type="Gene3D" id="3.20.20.140">
    <property type="entry name" value="Metal-dependent hydrolases"/>
    <property type="match status" value="1"/>
</dbReference>
<dbReference type="PROSITE" id="PS01091">
    <property type="entry name" value="TATD_3"/>
    <property type="match status" value="1"/>
</dbReference>
<evidence type="ECO:0000256" key="4">
    <source>
        <dbReference type="PIRSR" id="PIRSR005902-1"/>
    </source>
</evidence>
<dbReference type="OrthoDB" id="9810005at2"/>
<reference evidence="5" key="1">
    <citation type="journal article" date="2015" name="Genome Announc.">
        <title>Draft Genome Sequence of Bacteroidales Strain TBC1, a Novel Isolate from a Methanogenic Wastewater Treatment System.</title>
        <authorList>
            <person name="Tourlousse D.M."/>
            <person name="Matsuura N."/>
            <person name="Sun L."/>
            <person name="Toyonaga M."/>
            <person name="Kuroda K."/>
            <person name="Ohashi A."/>
            <person name="Cruz R."/>
            <person name="Yamaguchi T."/>
            <person name="Sekiguchi Y."/>
        </authorList>
    </citation>
    <scope>NUCLEOTIDE SEQUENCE [LARGE SCALE GENOMIC DNA]</scope>
    <source>
        <strain evidence="5">TBC1</strain>
    </source>
</reference>
<evidence type="ECO:0000256" key="2">
    <source>
        <dbReference type="ARBA" id="ARBA00022723"/>
    </source>
</evidence>
<dbReference type="AlphaFoldDB" id="A0A0S7C1P5"/>
<evidence type="ECO:0000313" key="5">
    <source>
        <dbReference type="EMBL" id="GAP44014.1"/>
    </source>
</evidence>
<dbReference type="EMBL" id="DF968182">
    <property type="protein sequence ID" value="GAP44014.1"/>
    <property type="molecule type" value="Genomic_DNA"/>
</dbReference>
<evidence type="ECO:0000313" key="6">
    <source>
        <dbReference type="Proteomes" id="UP000053091"/>
    </source>
</evidence>
<dbReference type="PANTHER" id="PTHR46124">
    <property type="entry name" value="D-AMINOACYL-TRNA DEACYLASE"/>
    <property type="match status" value="1"/>
</dbReference>
<dbReference type="FunFam" id="3.20.20.140:FF:000005">
    <property type="entry name" value="TatD family hydrolase"/>
    <property type="match status" value="1"/>
</dbReference>
<dbReference type="Pfam" id="PF01026">
    <property type="entry name" value="TatD_DNase"/>
    <property type="match status" value="1"/>
</dbReference>
<dbReference type="GO" id="GO:0004536">
    <property type="term" value="F:DNA nuclease activity"/>
    <property type="evidence" value="ECO:0007669"/>
    <property type="project" value="InterPro"/>
</dbReference>